<organism evidence="3 4">
    <name type="scientific">Pyrobaculum calidifontis (strain DSM 21063 / JCM 11548 / VA1)</name>
    <dbReference type="NCBI Taxonomy" id="410359"/>
    <lineage>
        <taxon>Archaea</taxon>
        <taxon>Thermoproteota</taxon>
        <taxon>Thermoprotei</taxon>
        <taxon>Thermoproteales</taxon>
        <taxon>Thermoproteaceae</taxon>
        <taxon>Pyrobaculum</taxon>
    </lineage>
</organism>
<evidence type="ECO:0000313" key="3">
    <source>
        <dbReference type="EMBL" id="ABO09212.1"/>
    </source>
</evidence>
<accession>A3MX45</accession>
<evidence type="ECO:0000256" key="1">
    <source>
        <dbReference type="ARBA" id="ARBA00023125"/>
    </source>
</evidence>
<name>A3MX45_PYRCJ</name>
<sequence length="96" mass="10647">MSQLSSLLCSALLLLSKWQAAKRGVMVVEVDPSGASTTRTKCCRKMEEVGHRRMKCTTCGFEAWRDVVALLNIEKRLARGWAPPAFFPLIALIPVV</sequence>
<dbReference type="eggNOG" id="arCOG00679">
    <property type="taxonomic scope" value="Archaea"/>
</dbReference>
<feature type="domain" description="Cas12f1-like TNB" evidence="2">
    <location>
        <begin position="17"/>
        <end position="73"/>
    </location>
</feature>
<keyword evidence="1" id="KW-0238">DNA-binding</keyword>
<dbReference type="HOGENOM" id="CLU_2353310_0_0_2"/>
<evidence type="ECO:0000313" key="4">
    <source>
        <dbReference type="Proteomes" id="UP000001431"/>
    </source>
</evidence>
<dbReference type="RefSeq" id="WP_011850471.1">
    <property type="nucleotide sequence ID" value="NC_009073.1"/>
</dbReference>
<dbReference type="InterPro" id="IPR010095">
    <property type="entry name" value="Cas12f1-like_TNB"/>
</dbReference>
<dbReference type="GO" id="GO:0003677">
    <property type="term" value="F:DNA binding"/>
    <property type="evidence" value="ECO:0007669"/>
    <property type="project" value="UniProtKB-KW"/>
</dbReference>
<keyword evidence="4" id="KW-1185">Reference proteome</keyword>
<evidence type="ECO:0000259" key="2">
    <source>
        <dbReference type="Pfam" id="PF07282"/>
    </source>
</evidence>
<protein>
    <submittedName>
        <fullName evidence="3">Transposase, IS605 OrfB</fullName>
    </submittedName>
</protein>
<reference evidence="3" key="1">
    <citation type="submission" date="2007-02" db="EMBL/GenBank/DDBJ databases">
        <title>Complete sequence of Pyrobaculum calidifontis JCM 11548.</title>
        <authorList>
            <consortium name="US DOE Joint Genome Institute"/>
            <person name="Copeland A."/>
            <person name="Lucas S."/>
            <person name="Lapidus A."/>
            <person name="Barry K."/>
            <person name="Glavina del Rio T."/>
            <person name="Dalin E."/>
            <person name="Tice H."/>
            <person name="Pitluck S."/>
            <person name="Chain P."/>
            <person name="Malfatti S."/>
            <person name="Shin M."/>
            <person name="Vergez L."/>
            <person name="Schmutz J."/>
            <person name="Larimer F."/>
            <person name="Land M."/>
            <person name="Hauser L."/>
            <person name="Kyrpides N."/>
            <person name="Mikhailova N."/>
            <person name="Cozen A.E."/>
            <person name="Fitz-Gibbon S.T."/>
            <person name="House C.H."/>
            <person name="Saltikov C."/>
            <person name="Lowe T.M."/>
            <person name="Richardson P."/>
        </authorList>
    </citation>
    <scope>NUCLEOTIDE SEQUENCE [LARGE SCALE GENOMIC DNA]</scope>
    <source>
        <strain evidence="3">JCM 11548</strain>
    </source>
</reference>
<gene>
    <name evidence="3" type="ordered locus">Pcal_1795</name>
</gene>
<dbReference type="AlphaFoldDB" id="A3MX45"/>
<dbReference type="KEGG" id="pcl:Pcal_1795"/>
<dbReference type="EMBL" id="CP000561">
    <property type="protein sequence ID" value="ABO09212.1"/>
    <property type="molecule type" value="Genomic_DNA"/>
</dbReference>
<proteinExistence type="predicted"/>
<dbReference type="STRING" id="410359.Pcal_1795"/>
<dbReference type="GeneID" id="68225580"/>
<dbReference type="Proteomes" id="UP000001431">
    <property type="component" value="Chromosome"/>
</dbReference>
<dbReference type="Pfam" id="PF07282">
    <property type="entry name" value="Cas12f1-like_TNB"/>
    <property type="match status" value="1"/>
</dbReference>